<dbReference type="CDD" id="cd16377">
    <property type="entry name" value="23S_rRNA_IVP_like"/>
    <property type="match status" value="1"/>
</dbReference>
<dbReference type="NCBIfam" id="TIGR02436">
    <property type="entry name" value="four helix bundle protein"/>
    <property type="match status" value="1"/>
</dbReference>
<dbReference type="SUPFAM" id="SSF158446">
    <property type="entry name" value="IVS-encoded protein-like"/>
    <property type="match status" value="1"/>
</dbReference>
<dbReference type="Gene3D" id="1.20.1440.60">
    <property type="entry name" value="23S rRNA-intervening sequence"/>
    <property type="match status" value="1"/>
</dbReference>
<gene>
    <name evidence="1" type="ORF">COU32_00905</name>
</gene>
<proteinExistence type="predicted"/>
<dbReference type="Proteomes" id="UP000231530">
    <property type="component" value="Unassembled WGS sequence"/>
</dbReference>
<sequence>MYSGGKENPLYKKADLFAKEIYHVTKDFPSHELYGMTSQLRRAGLSVILNIVEGFARMGQKEYRHFLSISFGSLKETKYLLEFALEQKYMSDIQYKNLYELSEEVAKILWTTMKRMSE</sequence>
<organism evidence="1 2">
    <name type="scientific">Candidatus Magasanikbacteria bacterium CG10_big_fil_rev_8_21_14_0_10_42_10</name>
    <dbReference type="NCBI Taxonomy" id="1974649"/>
    <lineage>
        <taxon>Bacteria</taxon>
        <taxon>Candidatus Magasanikiibacteriota</taxon>
    </lineage>
</organism>
<accession>A0A2H0TWX4</accession>
<dbReference type="InterPro" id="IPR012657">
    <property type="entry name" value="23S_rRNA-intervening_sequence"/>
</dbReference>
<dbReference type="AlphaFoldDB" id="A0A2H0TWX4"/>
<dbReference type="InterPro" id="IPR036583">
    <property type="entry name" value="23S_rRNA_IVS_sf"/>
</dbReference>
<evidence type="ECO:0000313" key="1">
    <source>
        <dbReference type="EMBL" id="PIR76659.1"/>
    </source>
</evidence>
<dbReference type="EMBL" id="PFBY01000012">
    <property type="protein sequence ID" value="PIR76659.1"/>
    <property type="molecule type" value="Genomic_DNA"/>
</dbReference>
<comment type="caution">
    <text evidence="1">The sequence shown here is derived from an EMBL/GenBank/DDBJ whole genome shotgun (WGS) entry which is preliminary data.</text>
</comment>
<dbReference type="Pfam" id="PF05635">
    <property type="entry name" value="23S_rRNA_IVP"/>
    <property type="match status" value="1"/>
</dbReference>
<dbReference type="PANTHER" id="PTHR38471:SF2">
    <property type="entry name" value="FOUR HELIX BUNDLE PROTEIN"/>
    <property type="match status" value="1"/>
</dbReference>
<reference evidence="2" key="1">
    <citation type="submission" date="2017-09" db="EMBL/GenBank/DDBJ databases">
        <title>Depth-based differentiation of microbial function through sediment-hosted aquifers and enrichment of novel symbionts in the deep terrestrial subsurface.</title>
        <authorList>
            <person name="Probst A.J."/>
            <person name="Ladd B."/>
            <person name="Jarett J.K."/>
            <person name="Geller-Mcgrath D.E."/>
            <person name="Sieber C.M.K."/>
            <person name="Emerson J.B."/>
            <person name="Anantharaman K."/>
            <person name="Thomas B.C."/>
            <person name="Malmstrom R."/>
            <person name="Stieglmeier M."/>
            <person name="Klingl A."/>
            <person name="Woyke T."/>
            <person name="Ryan C.M."/>
            <person name="Banfield J.F."/>
        </authorList>
    </citation>
    <scope>NUCLEOTIDE SEQUENCE [LARGE SCALE GENOMIC DNA]</scope>
</reference>
<name>A0A2H0TWX4_9BACT</name>
<dbReference type="PANTHER" id="PTHR38471">
    <property type="entry name" value="FOUR HELIX BUNDLE PROTEIN"/>
    <property type="match status" value="1"/>
</dbReference>
<protein>
    <submittedName>
        <fullName evidence="1">Four helix bundle protein</fullName>
    </submittedName>
</protein>
<evidence type="ECO:0000313" key="2">
    <source>
        <dbReference type="Proteomes" id="UP000231530"/>
    </source>
</evidence>